<dbReference type="EnsemblBacteria" id="CCC80057">
    <property type="protein sequence ID" value="CCC80057"/>
    <property type="gene ID" value="lp_2997"/>
</dbReference>
<evidence type="ECO:0000313" key="1">
    <source>
        <dbReference type="EMBL" id="CCC80057.1"/>
    </source>
</evidence>
<gene>
    <name evidence="1" type="ordered locus">lp_2997</name>
</gene>
<reference evidence="1 2" key="3">
    <citation type="journal article" date="2012" name="J. Bacteriol.">
        <title>Complete resequencing and reannotation of the Lactobacillus plantarum WCFS1 genome.</title>
        <authorList>
            <person name="Siezen R.J."/>
            <person name="Francke C."/>
            <person name="Renckens B."/>
            <person name="Boekhorst J."/>
            <person name="Wels M."/>
            <person name="Kleerebezem M."/>
            <person name="van Hijum S.A.F.T."/>
        </authorList>
    </citation>
    <scope>NUCLEOTIDE SEQUENCE [LARGE SCALE GENOMIC DNA]</scope>
    <source>
        <strain evidence="2">ATCC BAA-793 / NCIMB 8826 / WCFS1</strain>
    </source>
</reference>
<dbReference type="Proteomes" id="UP000000432">
    <property type="component" value="Chromosome"/>
</dbReference>
<dbReference type="STRING" id="220668.lp_2997"/>
<keyword evidence="2" id="KW-1185">Reference proteome</keyword>
<organism evidence="1 2">
    <name type="scientific">Lactiplantibacillus plantarum (strain ATCC BAA-793 / NCIMB 8826 / WCFS1)</name>
    <name type="common">Lactobacillus plantarum</name>
    <dbReference type="NCBI Taxonomy" id="220668"/>
    <lineage>
        <taxon>Bacteria</taxon>
        <taxon>Bacillati</taxon>
        <taxon>Bacillota</taxon>
        <taxon>Bacilli</taxon>
        <taxon>Lactobacillales</taxon>
        <taxon>Lactobacillaceae</taxon>
        <taxon>Lactiplantibacillus</taxon>
    </lineage>
</organism>
<dbReference type="HOGENOM" id="CLU_3409579_0_0_9"/>
<proteinExistence type="predicted"/>
<dbReference type="AlphaFoldDB" id="F9USC7"/>
<reference key="2">
    <citation type="submission" date="2011-06" db="EMBL/GenBank/DDBJ databases">
        <title>Complete resequencing and reannotation of the Lactobacillus plantarum WCFS1 genome.</title>
        <authorList>
            <person name="Siezen R.J."/>
            <person name="Francke C."/>
            <person name="Renckens B."/>
            <person name="Boekhorst J."/>
            <person name="Wels M."/>
            <person name="Kleerebezem M."/>
            <person name="van Hijum S.A.F.T."/>
        </authorList>
    </citation>
    <scope>NUCLEOTIDE SEQUENCE</scope>
    <source>
        <strain>WCFS1</strain>
    </source>
</reference>
<accession>F9USC7</accession>
<sequence>MEVSGPLLTEAAKIYKVLSNVNRIKILIF</sequence>
<evidence type="ECO:0000313" key="2">
    <source>
        <dbReference type="Proteomes" id="UP000000432"/>
    </source>
</evidence>
<dbReference type="EMBL" id="AL935263">
    <property type="protein sequence ID" value="CCC80057.1"/>
    <property type="molecule type" value="Genomic_DNA"/>
</dbReference>
<name>F9USC7_LACPL</name>
<protein>
    <submittedName>
        <fullName evidence="1">Transcription regulator, ArsR family,N-terminal</fullName>
    </submittedName>
</protein>
<dbReference type="KEGG" id="lpl:lp_2997"/>
<reference evidence="1 2" key="1">
    <citation type="journal article" date="2003" name="Proc. Natl. Acad. Sci. U.S.A.">
        <title>Complete genome sequence of Lactobacillus plantarum WCFS1.</title>
        <authorList>
            <person name="Kleerebezem M."/>
            <person name="Boekhorst J."/>
            <person name="van Kranenburg R."/>
            <person name="Molenaar D."/>
            <person name="Kuipers O.P."/>
            <person name="Leer R."/>
            <person name="Tarchini R."/>
            <person name="Peters S.A."/>
            <person name="Sandbrink H.M."/>
            <person name="Fiers M.W."/>
            <person name="Stiekema W."/>
            <person name="Lankhorst R.M."/>
            <person name="Bron P.A."/>
            <person name="Hoffer S.M."/>
            <person name="Groot M.N."/>
            <person name="Kerkhoven R."/>
            <person name="de Vries M."/>
            <person name="Ursing B."/>
            <person name="de Vos W.M."/>
            <person name="Siezen R.J."/>
        </authorList>
    </citation>
    <scope>NUCLEOTIDE SEQUENCE [LARGE SCALE GENOMIC DNA]</scope>
    <source>
        <strain evidence="2">ATCC BAA-793 / NCIMB 8826 / WCFS1</strain>
    </source>
</reference>